<dbReference type="PANTHER" id="PTHR30457">
    <property type="entry name" value="5'-NUCLEOTIDASE SURE"/>
    <property type="match status" value="1"/>
</dbReference>
<evidence type="ECO:0000313" key="7">
    <source>
        <dbReference type="EMBL" id="MBN7798474.1"/>
    </source>
</evidence>
<dbReference type="InterPro" id="IPR030048">
    <property type="entry name" value="SurE"/>
</dbReference>
<dbReference type="PANTHER" id="PTHR30457:SF0">
    <property type="entry name" value="PHOSPHATASE, PUTATIVE (AFU_ORTHOLOGUE AFUA_4G01070)-RELATED"/>
    <property type="match status" value="1"/>
</dbReference>
<reference evidence="7" key="1">
    <citation type="submission" date="2021-02" db="EMBL/GenBank/DDBJ databases">
        <title>PHA producing bacteria isolated from coastal sediment in Guangdong, Shenzhen.</title>
        <authorList>
            <person name="Zheng W."/>
            <person name="Yu S."/>
            <person name="Huang Y."/>
        </authorList>
    </citation>
    <scope>NUCLEOTIDE SEQUENCE</scope>
    <source>
        <strain evidence="7">TN14-10</strain>
    </source>
</reference>
<dbReference type="EC" id="3.1.3.5" evidence="3"/>
<evidence type="ECO:0000256" key="2">
    <source>
        <dbReference type="ARBA" id="ARBA00011062"/>
    </source>
</evidence>
<evidence type="ECO:0000256" key="4">
    <source>
        <dbReference type="ARBA" id="ARBA00022723"/>
    </source>
</evidence>
<protein>
    <recommendedName>
        <fullName evidence="3">5'-nucleotidase</fullName>
        <ecNumber evidence="3">3.1.3.5</ecNumber>
    </recommendedName>
</protein>
<dbReference type="InterPro" id="IPR002828">
    <property type="entry name" value="SurE-like_Pase/nucleotidase"/>
</dbReference>
<feature type="domain" description="Survival protein SurE-like phosphatase/nucleotidase" evidence="6">
    <location>
        <begin position="29"/>
        <end position="238"/>
    </location>
</feature>
<dbReference type="EMBL" id="JAFKCZ010000015">
    <property type="protein sequence ID" value="MBN7798474.1"/>
    <property type="molecule type" value="Genomic_DNA"/>
</dbReference>
<dbReference type="RefSeq" id="WP_206561923.1">
    <property type="nucleotide sequence ID" value="NZ_JAFKCZ010000015.1"/>
</dbReference>
<keyword evidence="5" id="KW-0378">Hydrolase</keyword>
<dbReference type="AlphaFoldDB" id="A0A939DI08"/>
<evidence type="ECO:0000256" key="3">
    <source>
        <dbReference type="ARBA" id="ARBA00012643"/>
    </source>
</evidence>
<dbReference type="Proteomes" id="UP000664303">
    <property type="component" value="Unassembled WGS sequence"/>
</dbReference>
<evidence type="ECO:0000256" key="5">
    <source>
        <dbReference type="ARBA" id="ARBA00022801"/>
    </source>
</evidence>
<organism evidence="7 8">
    <name type="scientific">Parahaliea mediterranea</name>
    <dbReference type="NCBI Taxonomy" id="651086"/>
    <lineage>
        <taxon>Bacteria</taxon>
        <taxon>Pseudomonadati</taxon>
        <taxon>Pseudomonadota</taxon>
        <taxon>Gammaproteobacteria</taxon>
        <taxon>Cellvibrionales</taxon>
        <taxon>Halieaceae</taxon>
        <taxon>Parahaliea</taxon>
    </lineage>
</organism>
<dbReference type="Pfam" id="PF01975">
    <property type="entry name" value="SurE"/>
    <property type="match status" value="1"/>
</dbReference>
<keyword evidence="8" id="KW-1185">Reference proteome</keyword>
<comment type="similarity">
    <text evidence="2">Belongs to the SurE nucleotidase family.</text>
</comment>
<dbReference type="InterPro" id="IPR036523">
    <property type="entry name" value="SurE-like_sf"/>
</dbReference>
<comment type="catalytic activity">
    <reaction evidence="1">
        <text>a ribonucleoside 5'-phosphate + H2O = a ribonucleoside + phosphate</text>
        <dbReference type="Rhea" id="RHEA:12484"/>
        <dbReference type="ChEBI" id="CHEBI:15377"/>
        <dbReference type="ChEBI" id="CHEBI:18254"/>
        <dbReference type="ChEBI" id="CHEBI:43474"/>
        <dbReference type="ChEBI" id="CHEBI:58043"/>
        <dbReference type="EC" id="3.1.3.5"/>
    </reaction>
</comment>
<dbReference type="GO" id="GO:0046872">
    <property type="term" value="F:metal ion binding"/>
    <property type="evidence" value="ECO:0007669"/>
    <property type="project" value="UniProtKB-KW"/>
</dbReference>
<dbReference type="GO" id="GO:0008253">
    <property type="term" value="F:5'-nucleotidase activity"/>
    <property type="evidence" value="ECO:0007669"/>
    <property type="project" value="UniProtKB-EC"/>
</dbReference>
<proteinExistence type="inferred from homology"/>
<evidence type="ECO:0000313" key="8">
    <source>
        <dbReference type="Proteomes" id="UP000664303"/>
    </source>
</evidence>
<dbReference type="Gene3D" id="3.40.1210.10">
    <property type="entry name" value="Survival protein SurE-like phosphatase/nucleotidase"/>
    <property type="match status" value="1"/>
</dbReference>
<accession>A0A939DI08</accession>
<evidence type="ECO:0000259" key="6">
    <source>
        <dbReference type="Pfam" id="PF01975"/>
    </source>
</evidence>
<name>A0A939DI08_9GAMM</name>
<evidence type="ECO:0000256" key="1">
    <source>
        <dbReference type="ARBA" id="ARBA00000815"/>
    </source>
</evidence>
<dbReference type="SUPFAM" id="SSF64167">
    <property type="entry name" value="SurE-like"/>
    <property type="match status" value="1"/>
</dbReference>
<gene>
    <name evidence="7" type="ORF">JYP50_17870</name>
</gene>
<comment type="caution">
    <text evidence="7">The sequence shown here is derived from an EMBL/GenBank/DDBJ whole genome shotgun (WGS) entry which is preliminary data.</text>
</comment>
<keyword evidence="4" id="KW-0479">Metal-binding</keyword>
<sequence>MLRKTLTPLRLGLAATALGITLPAWSLNILVTNDDSCTAEGINVLMDALEAAGHTVTMYAPAGEQSGRGGAISTNIGANFGISNVGFHGPTSADNRYCVRIPAENPAEGAEDEEITISASPKDSALVGLALMADNPPDLVVSGMNDGQNIGKGAYSSGTVGAAVAAVEKGYPAIAVSHNRFTAEDGMSFAALANFVVDVIAELEAGRTDGAPLLPPGTGLNINNPVGPPRGIAHTTLGQLDLKFGPNTNGEGGAAVLFEGILSLGELVGEAQAEALAANPDATVEDFANAGLDTNDEASMSVAGYITITTLDGDLTAGLRKRELMALKLRELGAGGE</sequence>